<dbReference type="Gene3D" id="1.20.120.1760">
    <property type="match status" value="1"/>
</dbReference>
<name>A0A1M4VMC6_9ACTN</name>
<proteinExistence type="predicted"/>
<dbReference type="RefSeq" id="WP_072790356.1">
    <property type="nucleotide sequence ID" value="NZ_FQUL01000017.1"/>
</dbReference>
<organism evidence="3 4">
    <name type="scientific">Ferrithrix thermotolerans DSM 19514</name>
    <dbReference type="NCBI Taxonomy" id="1121881"/>
    <lineage>
        <taxon>Bacteria</taxon>
        <taxon>Bacillati</taxon>
        <taxon>Actinomycetota</taxon>
        <taxon>Acidimicrobiia</taxon>
        <taxon>Acidimicrobiales</taxon>
        <taxon>Acidimicrobiaceae</taxon>
        <taxon>Ferrithrix</taxon>
    </lineage>
</organism>
<dbReference type="OrthoDB" id="116551at2"/>
<sequence length="253" mass="27783">MFDGNLRTEVDRVTRPLGKSLARMGVTADTLTALGVAFSLVAGGLIVTGHLFLSVIAVAAAGVPDLLDGPVAKVTAATSKRGAFIDSFADRISDFIIFGSLGWFYLDRHNTAMTLVSFASYGMASFISYQRAKAELLGFNAKGGLMERAERVFLVIVGLAFSAVLSYVLIFILVASALTVVQRFLKIWGQASKQMDRPKRVRSRVYGSRRSRSRRDTLLGRSEKQMPRPYRSGVLARRSSEGVLKRFRETYKG</sequence>
<dbReference type="Pfam" id="PF01066">
    <property type="entry name" value="CDP-OH_P_transf"/>
    <property type="match status" value="1"/>
</dbReference>
<feature type="region of interest" description="Disordered" evidence="1">
    <location>
        <begin position="199"/>
        <end position="235"/>
    </location>
</feature>
<feature type="compositionally biased region" description="Basic and acidic residues" evidence="1">
    <location>
        <begin position="214"/>
        <end position="226"/>
    </location>
</feature>
<feature type="compositionally biased region" description="Basic residues" evidence="1">
    <location>
        <begin position="199"/>
        <end position="213"/>
    </location>
</feature>
<dbReference type="GO" id="GO:0016020">
    <property type="term" value="C:membrane"/>
    <property type="evidence" value="ECO:0007669"/>
    <property type="project" value="InterPro"/>
</dbReference>
<dbReference type="InterPro" id="IPR043130">
    <property type="entry name" value="CDP-OH_PTrfase_TM_dom"/>
</dbReference>
<accession>A0A1M4VMC6</accession>
<dbReference type="GO" id="GO:0016780">
    <property type="term" value="F:phosphotransferase activity, for other substituted phosphate groups"/>
    <property type="evidence" value="ECO:0007669"/>
    <property type="project" value="InterPro"/>
</dbReference>
<evidence type="ECO:0000256" key="1">
    <source>
        <dbReference type="SAM" id="MobiDB-lite"/>
    </source>
</evidence>
<feature type="transmembrane region" description="Helical" evidence="2">
    <location>
        <begin position="152"/>
        <end position="178"/>
    </location>
</feature>
<evidence type="ECO:0000313" key="4">
    <source>
        <dbReference type="Proteomes" id="UP000184295"/>
    </source>
</evidence>
<dbReference type="STRING" id="1121881.SAMN02745225_01369"/>
<evidence type="ECO:0000256" key="2">
    <source>
        <dbReference type="SAM" id="Phobius"/>
    </source>
</evidence>
<keyword evidence="4" id="KW-1185">Reference proteome</keyword>
<dbReference type="AlphaFoldDB" id="A0A1M4VMC6"/>
<evidence type="ECO:0000313" key="3">
    <source>
        <dbReference type="EMBL" id="SHE69987.1"/>
    </source>
</evidence>
<keyword evidence="2" id="KW-1133">Transmembrane helix</keyword>
<dbReference type="EMBL" id="FQUL01000017">
    <property type="protein sequence ID" value="SHE69987.1"/>
    <property type="molecule type" value="Genomic_DNA"/>
</dbReference>
<dbReference type="GO" id="GO:0008654">
    <property type="term" value="P:phospholipid biosynthetic process"/>
    <property type="evidence" value="ECO:0007669"/>
    <property type="project" value="InterPro"/>
</dbReference>
<protein>
    <submittedName>
        <fullName evidence="3">CDP-diacylglycerol--glycerol-3-phosphate 3-phosphatidyltransferase</fullName>
    </submittedName>
</protein>
<keyword evidence="3" id="KW-0808">Transferase</keyword>
<keyword evidence="2" id="KW-0472">Membrane</keyword>
<dbReference type="InterPro" id="IPR000462">
    <property type="entry name" value="CDP-OH_P_trans"/>
</dbReference>
<reference evidence="4" key="1">
    <citation type="submission" date="2016-11" db="EMBL/GenBank/DDBJ databases">
        <authorList>
            <person name="Varghese N."/>
            <person name="Submissions S."/>
        </authorList>
    </citation>
    <scope>NUCLEOTIDE SEQUENCE [LARGE SCALE GENOMIC DNA]</scope>
    <source>
        <strain evidence="4">DSM 19514</strain>
    </source>
</reference>
<dbReference type="Proteomes" id="UP000184295">
    <property type="component" value="Unassembled WGS sequence"/>
</dbReference>
<gene>
    <name evidence="3" type="ORF">SAMN02745225_01369</name>
</gene>
<keyword evidence="2" id="KW-0812">Transmembrane</keyword>